<dbReference type="InterPro" id="IPR012001">
    <property type="entry name" value="Thiamin_PyroP_enz_TPP-bd_dom"/>
</dbReference>
<proteinExistence type="inferred from homology"/>
<dbReference type="Pfam" id="PF02776">
    <property type="entry name" value="TPP_enzyme_N"/>
    <property type="match status" value="1"/>
</dbReference>
<dbReference type="Gene3D" id="3.40.50.1220">
    <property type="entry name" value="TPP-binding domain"/>
    <property type="match status" value="1"/>
</dbReference>
<feature type="domain" description="Thiamine pyrophosphate enzyme central" evidence="4">
    <location>
        <begin position="216"/>
        <end position="318"/>
    </location>
</feature>
<name>A0AAN8EI48_9EURO</name>
<dbReference type="EMBL" id="JAKLMC020000005">
    <property type="protein sequence ID" value="KAK5956414.1"/>
    <property type="molecule type" value="Genomic_DNA"/>
</dbReference>
<protein>
    <recommendedName>
        <fullName evidence="9">Pyruvate decarboxylase</fullName>
    </recommendedName>
</protein>
<dbReference type="InterPro" id="IPR029061">
    <property type="entry name" value="THDP-binding"/>
</dbReference>
<reference evidence="7 8" key="1">
    <citation type="submission" date="2022-12" db="EMBL/GenBank/DDBJ databases">
        <title>Genomic features and morphological characterization of a novel Knufia sp. strain isolated from spacecraft assembly facility.</title>
        <authorList>
            <person name="Teixeira M."/>
            <person name="Chander A.M."/>
            <person name="Stajich J.E."/>
            <person name="Venkateswaran K."/>
        </authorList>
    </citation>
    <scope>NUCLEOTIDE SEQUENCE [LARGE SCALE GENOMIC DNA]</scope>
    <source>
        <strain evidence="7 8">FJI-L2-BK-P2</strain>
    </source>
</reference>
<dbReference type="GO" id="GO:0009099">
    <property type="term" value="P:L-valine biosynthetic process"/>
    <property type="evidence" value="ECO:0007669"/>
    <property type="project" value="TreeGrafter"/>
</dbReference>
<dbReference type="SUPFAM" id="SSF52467">
    <property type="entry name" value="DHS-like NAD/FAD-binding domain"/>
    <property type="match status" value="1"/>
</dbReference>
<sequence length="627" mass="67563">MGSEAKPSYTTSYAFFEALWEAGITHVFVNLGSDHPSIIEAMVKGANEKKGEFPRIITCPNEMVALSMADGFARLTRKPQCVIVHVDVGTQGLAAAVHNASCGRAPVLIFAGLSPITLEGEYRGSRTEYIHWIQDVPDQKQIISQYCRYTGEIRFGKNVKQIVNRALQFATSDPPGPVYLYGTREAMEEEIEPYKLDQAQWQRVAGAALPADAVASISEFLANAQSPLLIVGYTGRNEDSVTAAVKLADHIPALRVLDTGGSDMCFPANHPASLGLRYGIEETITTADVILVVDCDVPWIPTQCKPKADCKIIHLDIDVLKQQMPVFYIPAIMRYKTDSCTAFTQLNEHIASNTQLQSLLNDENHTSARESRQQSWRKRNDAIKEAASFPPDDQLAKSPISPSQLASTLRSSVPETTIFAVEAVTLTGFIADQISPVLPKTWINCGGGGLGWSGGGALGIKLASDFHSSTPPSSSSSNTNKGSFVCQIVGDGTFLFSVPGSVYWIAQRYNIPILTIVLNNKGWNAPRRSLLLVHPEGEGSKVDNKALNISFEPTPDFSGIAKAAAGGKCWAGVVRTLGELVERLPEAVRAVKEEGICAVLEVKLGDDLGDLTGSGEVEEGVKAASSG</sequence>
<dbReference type="GO" id="GO:0000287">
    <property type="term" value="F:magnesium ion binding"/>
    <property type="evidence" value="ECO:0007669"/>
    <property type="project" value="InterPro"/>
</dbReference>
<evidence type="ECO:0000259" key="4">
    <source>
        <dbReference type="Pfam" id="PF00205"/>
    </source>
</evidence>
<dbReference type="GO" id="GO:0003984">
    <property type="term" value="F:acetolactate synthase activity"/>
    <property type="evidence" value="ECO:0007669"/>
    <property type="project" value="TreeGrafter"/>
</dbReference>
<dbReference type="NCBIfam" id="NF006203">
    <property type="entry name" value="PRK08327.1"/>
    <property type="match status" value="1"/>
</dbReference>
<evidence type="ECO:0000259" key="5">
    <source>
        <dbReference type="Pfam" id="PF02775"/>
    </source>
</evidence>
<dbReference type="GO" id="GO:0009097">
    <property type="term" value="P:isoleucine biosynthetic process"/>
    <property type="evidence" value="ECO:0007669"/>
    <property type="project" value="TreeGrafter"/>
</dbReference>
<dbReference type="GO" id="GO:0030976">
    <property type="term" value="F:thiamine pyrophosphate binding"/>
    <property type="evidence" value="ECO:0007669"/>
    <property type="project" value="InterPro"/>
</dbReference>
<gene>
    <name evidence="7" type="ORF">OHC33_002991</name>
</gene>
<evidence type="ECO:0000256" key="2">
    <source>
        <dbReference type="ARBA" id="ARBA00023052"/>
    </source>
</evidence>
<accession>A0AAN8EI48</accession>
<keyword evidence="2 3" id="KW-0786">Thiamine pyrophosphate</keyword>
<dbReference type="AlphaFoldDB" id="A0AAN8EI48"/>
<feature type="domain" description="Thiamine pyrophosphate enzyme N-terminal TPP-binding" evidence="6">
    <location>
        <begin position="11"/>
        <end position="141"/>
    </location>
</feature>
<evidence type="ECO:0000313" key="7">
    <source>
        <dbReference type="EMBL" id="KAK5956414.1"/>
    </source>
</evidence>
<evidence type="ECO:0008006" key="9">
    <source>
        <dbReference type="Google" id="ProtNLM"/>
    </source>
</evidence>
<dbReference type="InterPro" id="IPR045229">
    <property type="entry name" value="TPP_enz"/>
</dbReference>
<evidence type="ECO:0000256" key="1">
    <source>
        <dbReference type="ARBA" id="ARBA00007812"/>
    </source>
</evidence>
<dbReference type="Proteomes" id="UP001316803">
    <property type="component" value="Unassembled WGS sequence"/>
</dbReference>
<dbReference type="SUPFAM" id="SSF52518">
    <property type="entry name" value="Thiamin diphosphate-binding fold (THDP-binding)"/>
    <property type="match status" value="2"/>
</dbReference>
<dbReference type="Pfam" id="PF02775">
    <property type="entry name" value="TPP_enzyme_C"/>
    <property type="match status" value="1"/>
</dbReference>
<dbReference type="GO" id="GO:0050660">
    <property type="term" value="F:flavin adenine dinucleotide binding"/>
    <property type="evidence" value="ECO:0007669"/>
    <property type="project" value="TreeGrafter"/>
</dbReference>
<dbReference type="InterPro" id="IPR029035">
    <property type="entry name" value="DHS-like_NAD/FAD-binding_dom"/>
</dbReference>
<dbReference type="Gene3D" id="3.40.50.970">
    <property type="match status" value="2"/>
</dbReference>
<comment type="similarity">
    <text evidence="1 3">Belongs to the TPP enzyme family.</text>
</comment>
<dbReference type="Pfam" id="PF00205">
    <property type="entry name" value="TPP_enzyme_M"/>
    <property type="match status" value="1"/>
</dbReference>
<evidence type="ECO:0000259" key="6">
    <source>
        <dbReference type="Pfam" id="PF02776"/>
    </source>
</evidence>
<feature type="domain" description="Thiamine pyrophosphate enzyme TPP-binding" evidence="5">
    <location>
        <begin position="435"/>
        <end position="600"/>
    </location>
</feature>
<comment type="caution">
    <text evidence="7">The sequence shown here is derived from an EMBL/GenBank/DDBJ whole genome shotgun (WGS) entry which is preliminary data.</text>
</comment>
<dbReference type="GO" id="GO:0005739">
    <property type="term" value="C:mitochondrion"/>
    <property type="evidence" value="ECO:0007669"/>
    <property type="project" value="TreeGrafter"/>
</dbReference>
<dbReference type="PANTHER" id="PTHR18968:SF164">
    <property type="entry name" value="PYRUVATE DECARBOXYLASE"/>
    <property type="match status" value="1"/>
</dbReference>
<keyword evidence="8" id="KW-1185">Reference proteome</keyword>
<dbReference type="CDD" id="cd07035">
    <property type="entry name" value="TPP_PYR_POX_like"/>
    <property type="match status" value="1"/>
</dbReference>
<evidence type="ECO:0000256" key="3">
    <source>
        <dbReference type="RuleBase" id="RU362132"/>
    </source>
</evidence>
<dbReference type="InterPro" id="IPR012000">
    <property type="entry name" value="Thiamin_PyroP_enz_cen_dom"/>
</dbReference>
<dbReference type="GO" id="GO:0005948">
    <property type="term" value="C:acetolactate synthase complex"/>
    <property type="evidence" value="ECO:0007669"/>
    <property type="project" value="TreeGrafter"/>
</dbReference>
<evidence type="ECO:0000313" key="8">
    <source>
        <dbReference type="Proteomes" id="UP001316803"/>
    </source>
</evidence>
<dbReference type="PANTHER" id="PTHR18968">
    <property type="entry name" value="THIAMINE PYROPHOSPHATE ENZYMES"/>
    <property type="match status" value="1"/>
</dbReference>
<dbReference type="InterPro" id="IPR011766">
    <property type="entry name" value="TPP_enzyme_TPP-bd"/>
</dbReference>
<organism evidence="7 8">
    <name type="scientific">Knufia fluminis</name>
    <dbReference type="NCBI Taxonomy" id="191047"/>
    <lineage>
        <taxon>Eukaryota</taxon>
        <taxon>Fungi</taxon>
        <taxon>Dikarya</taxon>
        <taxon>Ascomycota</taxon>
        <taxon>Pezizomycotina</taxon>
        <taxon>Eurotiomycetes</taxon>
        <taxon>Chaetothyriomycetidae</taxon>
        <taxon>Chaetothyriales</taxon>
        <taxon>Trichomeriaceae</taxon>
        <taxon>Knufia</taxon>
    </lineage>
</organism>